<dbReference type="Proteomes" id="UP000399805">
    <property type="component" value="Unassembled WGS sequence"/>
</dbReference>
<dbReference type="EMBL" id="CABVGP010000001">
    <property type="protein sequence ID" value="VVJ15377.1"/>
    <property type="molecule type" value="Genomic_DNA"/>
</dbReference>
<dbReference type="InterPro" id="IPR018958">
    <property type="entry name" value="Knr4/Smi1-like_dom"/>
</dbReference>
<protein>
    <recommendedName>
        <fullName evidence="1">Knr4/Smi1-like domain-containing protein</fullName>
    </recommendedName>
</protein>
<feature type="domain" description="Knr4/Smi1-like" evidence="1">
    <location>
        <begin position="26"/>
        <end position="142"/>
    </location>
</feature>
<dbReference type="InterPro" id="IPR037883">
    <property type="entry name" value="Knr4/Smi1-like_sf"/>
</dbReference>
<name>A0A6I8LH77_9PSEU</name>
<sequence length="149" mass="16673">MGLMMGEIEEIASVLRERYGHGEVVGISPDEVEEVRVRQGVEELPLEYRRFLALMGRRAGGMLVGTDIFYPAILPLKDSLDDFPVVRDLISSVPGSLVLGMHQGYQVYVVTDVGSSDPKVLMYEEDEDAPVSEWDSFTDFLRSEMAQLD</sequence>
<dbReference type="Gene3D" id="3.40.1580.10">
    <property type="entry name" value="SMI1/KNR4-like"/>
    <property type="match status" value="1"/>
</dbReference>
<evidence type="ECO:0000259" key="1">
    <source>
        <dbReference type="Pfam" id="PF09346"/>
    </source>
</evidence>
<organism evidence="2 3">
    <name type="scientific">Amycolatopsis camponoti</name>
    <dbReference type="NCBI Taxonomy" id="2606593"/>
    <lineage>
        <taxon>Bacteria</taxon>
        <taxon>Bacillati</taxon>
        <taxon>Actinomycetota</taxon>
        <taxon>Actinomycetes</taxon>
        <taxon>Pseudonocardiales</taxon>
        <taxon>Pseudonocardiaceae</taxon>
        <taxon>Amycolatopsis</taxon>
    </lineage>
</organism>
<accession>A0A6I8LH77</accession>
<dbReference type="SUPFAM" id="SSF160631">
    <property type="entry name" value="SMI1/KNR4-like"/>
    <property type="match status" value="1"/>
</dbReference>
<gene>
    <name evidence="2" type="ORF">AA23TX_00398</name>
</gene>
<evidence type="ECO:0000313" key="3">
    <source>
        <dbReference type="Proteomes" id="UP000399805"/>
    </source>
</evidence>
<proteinExistence type="predicted"/>
<reference evidence="2 3" key="1">
    <citation type="submission" date="2019-09" db="EMBL/GenBank/DDBJ databases">
        <authorList>
            <person name="Leyn A S."/>
        </authorList>
    </citation>
    <scope>NUCLEOTIDE SEQUENCE [LARGE SCALE GENOMIC DNA]</scope>
    <source>
        <strain evidence="2">AA231_1</strain>
    </source>
</reference>
<dbReference type="AlphaFoldDB" id="A0A6I8LH77"/>
<keyword evidence="3" id="KW-1185">Reference proteome</keyword>
<dbReference type="Pfam" id="PF09346">
    <property type="entry name" value="SMI1_KNR4"/>
    <property type="match status" value="1"/>
</dbReference>
<evidence type="ECO:0000313" key="2">
    <source>
        <dbReference type="EMBL" id="VVJ15377.1"/>
    </source>
</evidence>